<dbReference type="InterPro" id="IPR001761">
    <property type="entry name" value="Peripla_BP/Lac1_sug-bd_dom"/>
</dbReference>
<sequence>MSAPKQRPTLRTIAELSGVAVATVSRALADDPKIAQTTRDRISKIASSVGYEPDRAARRLRTGRTMVLNLILDPHFEVLGFGNALLMGLTRALEHSGYNLVVTPQFSESDSIRAIRRIVTNRQADGIFFTRTAPFDARVRFLQEHGFPFISHGRTEFSNQHPWVDFDNEDFAYRATRRLVDLGCKKICAILPPDSLTFHQHLRYGLMRAVRETGVDYHIPDCVTLDSPMRAITDWAHAHLKHDQQVDGFICPGEASYLAIRTAVRNLDLRFGQDVRAVSKSISGILDQIEPQGDMIHEDIEDAGRLMAEQLLKVLSDKQAALPGILQRPRVVFPD</sequence>
<reference evidence="5" key="1">
    <citation type="submission" date="2022-12" db="EMBL/GenBank/DDBJ databases">
        <title>Paracoccus onchidii sp. nov., isolated from a marine invertebrate from the South China Sea.</title>
        <authorList>
            <person name="Xu S."/>
            <person name="Liu Z."/>
            <person name="Xu Y."/>
        </authorList>
    </citation>
    <scope>NUCLEOTIDE SEQUENCE</scope>
    <source>
        <strain evidence="5">Z330</strain>
    </source>
</reference>
<feature type="domain" description="HTH lacI-type" evidence="4">
    <location>
        <begin position="8"/>
        <end position="62"/>
    </location>
</feature>
<dbReference type="Gene3D" id="1.10.260.40">
    <property type="entry name" value="lambda repressor-like DNA-binding domains"/>
    <property type="match status" value="1"/>
</dbReference>
<dbReference type="SUPFAM" id="SSF53822">
    <property type="entry name" value="Periplasmic binding protein-like I"/>
    <property type="match status" value="1"/>
</dbReference>
<organism evidence="5 6">
    <name type="scientific">Paracoccus onchidii</name>
    <dbReference type="NCBI Taxonomy" id="3017813"/>
    <lineage>
        <taxon>Bacteria</taxon>
        <taxon>Pseudomonadati</taxon>
        <taxon>Pseudomonadota</taxon>
        <taxon>Alphaproteobacteria</taxon>
        <taxon>Rhodobacterales</taxon>
        <taxon>Paracoccaceae</taxon>
        <taxon>Paracoccus</taxon>
    </lineage>
</organism>
<dbReference type="InterPro" id="IPR000843">
    <property type="entry name" value="HTH_LacI"/>
</dbReference>
<dbReference type="Pfam" id="PF00356">
    <property type="entry name" value="LacI"/>
    <property type="match status" value="1"/>
</dbReference>
<dbReference type="SMART" id="SM00354">
    <property type="entry name" value="HTH_LACI"/>
    <property type="match status" value="1"/>
</dbReference>
<keyword evidence="6" id="KW-1185">Reference proteome</keyword>
<proteinExistence type="predicted"/>
<keyword evidence="2" id="KW-0238">DNA-binding</keyword>
<dbReference type="PANTHER" id="PTHR30146:SF109">
    <property type="entry name" value="HTH-TYPE TRANSCRIPTIONAL REGULATOR GALS"/>
    <property type="match status" value="1"/>
</dbReference>
<evidence type="ECO:0000259" key="4">
    <source>
        <dbReference type="PROSITE" id="PS50932"/>
    </source>
</evidence>
<evidence type="ECO:0000256" key="1">
    <source>
        <dbReference type="ARBA" id="ARBA00023015"/>
    </source>
</evidence>
<dbReference type="InterPro" id="IPR028082">
    <property type="entry name" value="Peripla_BP_I"/>
</dbReference>
<evidence type="ECO:0000256" key="3">
    <source>
        <dbReference type="ARBA" id="ARBA00023163"/>
    </source>
</evidence>
<dbReference type="Pfam" id="PF00532">
    <property type="entry name" value="Peripla_BP_1"/>
    <property type="match status" value="1"/>
</dbReference>
<dbReference type="CDD" id="cd20009">
    <property type="entry name" value="PBP1_RafR-like"/>
    <property type="match status" value="1"/>
</dbReference>
<dbReference type="PROSITE" id="PS50932">
    <property type="entry name" value="HTH_LACI_2"/>
    <property type="match status" value="1"/>
</dbReference>
<name>A0ABT4ZHQ7_9RHOB</name>
<evidence type="ECO:0000313" key="5">
    <source>
        <dbReference type="EMBL" id="MDB6178276.1"/>
    </source>
</evidence>
<dbReference type="RefSeq" id="WP_271889398.1">
    <property type="nucleotide sequence ID" value="NZ_JAQBIE010000014.1"/>
</dbReference>
<dbReference type="CDD" id="cd01392">
    <property type="entry name" value="HTH_LacI"/>
    <property type="match status" value="1"/>
</dbReference>
<dbReference type="EMBL" id="JAQBIE010000014">
    <property type="protein sequence ID" value="MDB6178276.1"/>
    <property type="molecule type" value="Genomic_DNA"/>
</dbReference>
<keyword evidence="1" id="KW-0805">Transcription regulation</keyword>
<protein>
    <submittedName>
        <fullName evidence="5">LacI family transcriptional regulator</fullName>
    </submittedName>
</protein>
<dbReference type="InterPro" id="IPR010982">
    <property type="entry name" value="Lambda_DNA-bd_dom_sf"/>
</dbReference>
<dbReference type="SUPFAM" id="SSF47413">
    <property type="entry name" value="lambda repressor-like DNA-binding domains"/>
    <property type="match status" value="1"/>
</dbReference>
<gene>
    <name evidence="5" type="ORF">PAF17_12295</name>
</gene>
<comment type="caution">
    <text evidence="5">The sequence shown here is derived from an EMBL/GenBank/DDBJ whole genome shotgun (WGS) entry which is preliminary data.</text>
</comment>
<dbReference type="Gene3D" id="3.40.50.2300">
    <property type="match status" value="2"/>
</dbReference>
<dbReference type="Proteomes" id="UP001165641">
    <property type="component" value="Unassembled WGS sequence"/>
</dbReference>
<accession>A0ABT4ZHQ7</accession>
<dbReference type="PANTHER" id="PTHR30146">
    <property type="entry name" value="LACI-RELATED TRANSCRIPTIONAL REPRESSOR"/>
    <property type="match status" value="1"/>
</dbReference>
<keyword evidence="3" id="KW-0804">Transcription</keyword>
<evidence type="ECO:0000313" key="6">
    <source>
        <dbReference type="Proteomes" id="UP001165641"/>
    </source>
</evidence>
<evidence type="ECO:0000256" key="2">
    <source>
        <dbReference type="ARBA" id="ARBA00023125"/>
    </source>
</evidence>